<evidence type="ECO:0000256" key="5">
    <source>
        <dbReference type="SAM" id="MobiDB-lite"/>
    </source>
</evidence>
<evidence type="ECO:0000256" key="4">
    <source>
        <dbReference type="ARBA" id="ARBA00023242"/>
    </source>
</evidence>
<dbReference type="PROSITE" id="PS51840">
    <property type="entry name" value="C2_NT"/>
    <property type="match status" value="1"/>
</dbReference>
<dbReference type="PANTHER" id="PTHR31344:SF0">
    <property type="entry name" value="NUCLEAR PORE COMPLEX PROTEIN NUP205"/>
    <property type="match status" value="1"/>
</dbReference>
<dbReference type="AlphaFoldDB" id="A0AAD3DMV3"/>
<feature type="region of interest" description="Disordered" evidence="5">
    <location>
        <begin position="769"/>
        <end position="793"/>
    </location>
</feature>
<comment type="subcellular location">
    <subcellularLocation>
        <location evidence="1">Nucleus</location>
    </subcellularLocation>
</comment>
<evidence type="ECO:0000256" key="3">
    <source>
        <dbReference type="ARBA" id="ARBA00022448"/>
    </source>
</evidence>
<comment type="similarity">
    <text evidence="2">Belongs to the NUP186/NUP192/NUP205 family.</text>
</comment>
<feature type="region of interest" description="Disordered" evidence="5">
    <location>
        <begin position="169"/>
        <end position="191"/>
    </location>
</feature>
<feature type="compositionally biased region" description="Low complexity" evidence="5">
    <location>
        <begin position="769"/>
        <end position="783"/>
    </location>
</feature>
<feature type="compositionally biased region" description="Polar residues" evidence="5">
    <location>
        <begin position="276"/>
        <end position="298"/>
    </location>
</feature>
<feature type="region of interest" description="Disordered" evidence="5">
    <location>
        <begin position="221"/>
        <end position="322"/>
    </location>
</feature>
<keyword evidence="8" id="KW-1185">Reference proteome</keyword>
<feature type="compositionally biased region" description="Polar residues" evidence="5">
    <location>
        <begin position="182"/>
        <end position="191"/>
    </location>
</feature>
<dbReference type="Proteomes" id="UP001054857">
    <property type="component" value="Unassembled WGS sequence"/>
</dbReference>
<evidence type="ECO:0000256" key="1">
    <source>
        <dbReference type="ARBA" id="ARBA00004123"/>
    </source>
</evidence>
<gene>
    <name evidence="7" type="ORF">Agub_g5785</name>
</gene>
<feature type="domain" description="C2 NT-type" evidence="6">
    <location>
        <begin position="7"/>
        <end position="162"/>
    </location>
</feature>
<dbReference type="InterPro" id="IPR019448">
    <property type="entry name" value="NT-C2"/>
</dbReference>
<keyword evidence="3" id="KW-0813">Transport</keyword>
<name>A0AAD3DMV3_9CHLO</name>
<feature type="compositionally biased region" description="Gly residues" evidence="5">
    <location>
        <begin position="224"/>
        <end position="238"/>
    </location>
</feature>
<keyword evidence="4" id="KW-0539">Nucleus</keyword>
<protein>
    <recommendedName>
        <fullName evidence="6">C2 NT-type domain-containing protein</fullName>
    </recommendedName>
</protein>
<evidence type="ECO:0000313" key="8">
    <source>
        <dbReference type="Proteomes" id="UP001054857"/>
    </source>
</evidence>
<dbReference type="InterPro" id="IPR021827">
    <property type="entry name" value="Nup186/Nup192/Nup205"/>
</dbReference>
<reference evidence="7 8" key="1">
    <citation type="journal article" date="2021" name="Sci. Rep.">
        <title>Genome sequencing of the multicellular alga Astrephomene provides insights into convergent evolution of germ-soma differentiation.</title>
        <authorList>
            <person name="Yamashita S."/>
            <person name="Yamamoto K."/>
            <person name="Matsuzaki R."/>
            <person name="Suzuki S."/>
            <person name="Yamaguchi H."/>
            <person name="Hirooka S."/>
            <person name="Minakuchi Y."/>
            <person name="Miyagishima S."/>
            <person name="Kawachi M."/>
            <person name="Toyoda A."/>
            <person name="Nozaki H."/>
        </authorList>
    </citation>
    <scope>NUCLEOTIDE SEQUENCE [LARGE SCALE GENOMIC DNA]</scope>
    <source>
        <strain evidence="7 8">NIES-4017</strain>
    </source>
</reference>
<proteinExistence type="inferred from homology"/>
<comment type="caution">
    <text evidence="7">The sequence shown here is derived from an EMBL/GenBank/DDBJ whole genome shotgun (WGS) entry which is preliminary data.</text>
</comment>
<accession>A0AAD3DMV3</accession>
<evidence type="ECO:0000313" key="7">
    <source>
        <dbReference type="EMBL" id="GFR44518.1"/>
    </source>
</evidence>
<evidence type="ECO:0000256" key="2">
    <source>
        <dbReference type="ARBA" id="ARBA00005892"/>
    </source>
</evidence>
<dbReference type="EMBL" id="BMAR01000008">
    <property type="protein sequence ID" value="GFR44518.1"/>
    <property type="molecule type" value="Genomic_DNA"/>
</dbReference>
<dbReference type="Pfam" id="PF10358">
    <property type="entry name" value="NT-C2"/>
    <property type="match status" value="1"/>
</dbReference>
<evidence type="ECO:0000259" key="6">
    <source>
        <dbReference type="PROSITE" id="PS51840"/>
    </source>
</evidence>
<sequence length="969" mass="99660">MFSFGSKVKQKLSATRFEFSIVVHNLAPWPEGARAIAIGYQRGKRRRGATRSVYPSRQPGRLGAVVRINERFDMPVTLYKSNSGSSGSGGLGPFKKKCLILAVLETDGRTQATAALGRVVIDLSEYAAIEHQETRTFMVSCNKAIHAAVGDPQLMVTIRCRWKKLAREGPGAAASGLPDETASMSTDTTGSRMTANLSSFLRFKFTGKGMAPLNEEQDLRGFESAGGAGPHAGGGAGGRNTSTAGELPPGLPKLMDTIQESHDEPAEPVFAPLSTPGGSRSLTPQTSINKQLTPTSSAMGAMDPSPRSPHVSSRFGDGGGSGGPLEAGVMGMSLREAHATRNKYVAPSSPSPKRMDAVESAPLASNGSIGGVARRSGVDADRSLGSLRAAGSGISLAAASASDNDLLVALRFELLTAAALEAAVYLARRPHGAGLPPKSEASVAGTGANVARSVSAAGSLAAISTASRAEMTGAAGTRASHAPARRLVRTVLCLGPSDGPAFAASALRVVRAQVATAREGLEVLSYWWSNAVHMRAMLTGLSLAAATGMLSSASGAMGAASGGSCGEHWAAAALVGDLRRLERSIFEDMLSRMWGCVLLPSVLGNGAVAGLSGRPAAKDGPARASTAITRRAQQEAAIKKWFEGLEAVSSALARQVGGAGGHCGLLRQQVLLQCLKRVDLLFFVHLLGGVEQPGVAELLADYDPHGIMTGGMTGSPSSFPQLDDSSLPFARGVLTFGGGMSVKMTVTRLQQWATGQAALGAGGSLAGDAPASANGADRGSAAGSVGGAAAGTSSTGPLFPLLRAAADLLMMPKELLLDRAVRLDVGAALSMRSVLHILQRFQPDEFAQDCISPAILESLQDDAALPQIHLRSAAADLHSGYVPPPDSAALRGVEAGSEPGLEYDADSEDELEELAQVVAKSSAGAGVASITPPPAGGAFTATRFRLLHELWAAGMPRRRAAGSVASEQI</sequence>
<organism evidence="7 8">
    <name type="scientific">Astrephomene gubernaculifera</name>
    <dbReference type="NCBI Taxonomy" id="47775"/>
    <lineage>
        <taxon>Eukaryota</taxon>
        <taxon>Viridiplantae</taxon>
        <taxon>Chlorophyta</taxon>
        <taxon>core chlorophytes</taxon>
        <taxon>Chlorophyceae</taxon>
        <taxon>CS clade</taxon>
        <taxon>Chlamydomonadales</taxon>
        <taxon>Astrephomenaceae</taxon>
        <taxon>Astrephomene</taxon>
    </lineage>
</organism>
<dbReference type="PANTHER" id="PTHR31344">
    <property type="entry name" value="NUCLEAR PORE COMPLEX PROTEIN NUP205"/>
    <property type="match status" value="1"/>
</dbReference>
<dbReference type="GO" id="GO:0005643">
    <property type="term" value="C:nuclear pore"/>
    <property type="evidence" value="ECO:0007669"/>
    <property type="project" value="InterPro"/>
</dbReference>